<comment type="caution">
    <text evidence="2">The sequence shown here is derived from an EMBL/GenBank/DDBJ whole genome shotgun (WGS) entry which is preliminary data.</text>
</comment>
<evidence type="ECO:0000259" key="1">
    <source>
        <dbReference type="Pfam" id="PF07883"/>
    </source>
</evidence>
<dbReference type="SUPFAM" id="SSF51182">
    <property type="entry name" value="RmlC-like cupins"/>
    <property type="match status" value="1"/>
</dbReference>
<dbReference type="Pfam" id="PF07883">
    <property type="entry name" value="Cupin_2"/>
    <property type="match status" value="1"/>
</dbReference>
<dbReference type="InterPro" id="IPR014710">
    <property type="entry name" value="RmlC-like_jellyroll"/>
</dbReference>
<dbReference type="EMBL" id="JAOBZK010000012">
    <property type="protein sequence ID" value="MDH1178569.1"/>
    <property type="molecule type" value="Genomic_DNA"/>
</dbReference>
<name>A0ABD4YUK1_9BURK</name>
<proteinExistence type="predicted"/>
<dbReference type="InterPro" id="IPR011051">
    <property type="entry name" value="RmlC_Cupin_sf"/>
</dbReference>
<dbReference type="InterPro" id="IPR013096">
    <property type="entry name" value="Cupin_2"/>
</dbReference>
<dbReference type="CDD" id="cd02226">
    <property type="entry name" value="cupin_YdbB-like"/>
    <property type="match status" value="1"/>
</dbReference>
<sequence>MSVPAPINLAAKLALIHDHWMPKVIAEMNDYQFKLVKLKGDFVWHAHADTDETFIVVAGRLRIALRDGEIDLGPGEMTVIPKGVEHKPCALEETQVMLIEPRGVANTGDAGEERRAPNDVWI</sequence>
<dbReference type="AlphaFoldDB" id="A0ABD4YUK1"/>
<protein>
    <submittedName>
        <fullName evidence="2">Cupin domain-containing protein</fullName>
    </submittedName>
</protein>
<reference evidence="2 3" key="1">
    <citation type="submission" date="2022-09" db="EMBL/GenBank/DDBJ databases">
        <title>Intensive care unit water sources are persistently colonized with multi-drug resistant bacteria and are the site of extensive horizontal gene transfer of antibiotic resistance genes.</title>
        <authorList>
            <person name="Diorio-Toth L."/>
        </authorList>
    </citation>
    <scope>NUCLEOTIDE SEQUENCE [LARGE SCALE GENOMIC DNA]</scope>
    <source>
        <strain evidence="2 3">GD03967</strain>
    </source>
</reference>
<dbReference type="InterPro" id="IPR052044">
    <property type="entry name" value="PKS_Associated_Protein"/>
</dbReference>
<dbReference type="Gene3D" id="2.60.120.10">
    <property type="entry name" value="Jelly Rolls"/>
    <property type="match status" value="1"/>
</dbReference>
<dbReference type="RefSeq" id="WP_279990721.1">
    <property type="nucleotide sequence ID" value="NZ_JAOBZK010000012.1"/>
</dbReference>
<feature type="domain" description="Cupin type-2" evidence="1">
    <location>
        <begin position="40"/>
        <end position="98"/>
    </location>
</feature>
<evidence type="ECO:0000313" key="3">
    <source>
        <dbReference type="Proteomes" id="UP001158644"/>
    </source>
</evidence>
<gene>
    <name evidence="2" type="ORF">N5C72_10820</name>
</gene>
<dbReference type="Proteomes" id="UP001158644">
    <property type="component" value="Unassembled WGS sequence"/>
</dbReference>
<dbReference type="PANTHER" id="PTHR36114">
    <property type="entry name" value="16.7 KDA PROTEIN IN WHIE LOCUS"/>
    <property type="match status" value="1"/>
</dbReference>
<organism evidence="2 3">
    <name type="scientific">Achromobacter mucicolens</name>
    <dbReference type="NCBI Taxonomy" id="1389922"/>
    <lineage>
        <taxon>Bacteria</taxon>
        <taxon>Pseudomonadati</taxon>
        <taxon>Pseudomonadota</taxon>
        <taxon>Betaproteobacteria</taxon>
        <taxon>Burkholderiales</taxon>
        <taxon>Alcaligenaceae</taxon>
        <taxon>Achromobacter</taxon>
    </lineage>
</organism>
<accession>A0ABD4YUK1</accession>
<dbReference type="PANTHER" id="PTHR36114:SF1">
    <property type="entry name" value="16.7 KDA PROTEIN IN WHIE LOCUS"/>
    <property type="match status" value="1"/>
</dbReference>
<evidence type="ECO:0000313" key="2">
    <source>
        <dbReference type="EMBL" id="MDH1178569.1"/>
    </source>
</evidence>